<reference evidence="2 3" key="1">
    <citation type="submission" date="2022-10" db="EMBL/GenBank/DDBJ databases">
        <title>High-quality genome sequences of two octocoral-associated bacteria, Endozoicomonas euniceicola EF212 and Endozoicomonas gorgoniicola PS125.</title>
        <authorList>
            <person name="Chiou Y.-J."/>
            <person name="Chen Y.-H."/>
        </authorList>
    </citation>
    <scope>NUCLEOTIDE SEQUENCE [LARGE SCALE GENOMIC DNA]</scope>
    <source>
        <strain evidence="2 3">PS125</strain>
    </source>
</reference>
<proteinExistence type="predicted"/>
<gene>
    <name evidence="2" type="ORF">NX722_16805</name>
</gene>
<dbReference type="EMBL" id="JAPFCC010000001">
    <property type="protein sequence ID" value="MCW7554250.1"/>
    <property type="molecule type" value="Genomic_DNA"/>
</dbReference>
<protein>
    <submittedName>
        <fullName evidence="2">Uncharacterized protein</fullName>
    </submittedName>
</protein>
<accession>A0ABT3MXZ5</accession>
<keyword evidence="3" id="KW-1185">Reference proteome</keyword>
<name>A0ABT3MXZ5_9GAMM</name>
<organism evidence="2 3">
    <name type="scientific">Endozoicomonas gorgoniicola</name>
    <dbReference type="NCBI Taxonomy" id="1234144"/>
    <lineage>
        <taxon>Bacteria</taxon>
        <taxon>Pseudomonadati</taxon>
        <taxon>Pseudomonadota</taxon>
        <taxon>Gammaproteobacteria</taxon>
        <taxon>Oceanospirillales</taxon>
        <taxon>Endozoicomonadaceae</taxon>
        <taxon>Endozoicomonas</taxon>
    </lineage>
</organism>
<sequence>MSHNKYKNDDLQSLVDNYMDSGLSAKEYVEACVDSGEISAAEALKLLSVLRDAQSVTFKLAEISDPEHSGLQMTLKRKGADLEQPPLFRIFVDEDLNDDKDEVIDLLQNFAKELAVVATREELAGGEAVDSTDENPEEWLSHPNIMPASDTRH</sequence>
<evidence type="ECO:0000313" key="2">
    <source>
        <dbReference type="EMBL" id="MCW7554250.1"/>
    </source>
</evidence>
<dbReference type="RefSeq" id="WP_262563989.1">
    <property type="nucleotide sequence ID" value="NZ_JAPFCC010000001.1"/>
</dbReference>
<evidence type="ECO:0000256" key="1">
    <source>
        <dbReference type="SAM" id="MobiDB-lite"/>
    </source>
</evidence>
<dbReference type="Proteomes" id="UP001209854">
    <property type="component" value="Unassembled WGS sequence"/>
</dbReference>
<comment type="caution">
    <text evidence="2">The sequence shown here is derived from an EMBL/GenBank/DDBJ whole genome shotgun (WGS) entry which is preliminary data.</text>
</comment>
<feature type="region of interest" description="Disordered" evidence="1">
    <location>
        <begin position="124"/>
        <end position="153"/>
    </location>
</feature>
<evidence type="ECO:0000313" key="3">
    <source>
        <dbReference type="Proteomes" id="UP001209854"/>
    </source>
</evidence>